<dbReference type="InterPro" id="IPR038718">
    <property type="entry name" value="SNF2-like_sf"/>
</dbReference>
<dbReference type="InterPro" id="IPR049730">
    <property type="entry name" value="SNF2/RAD54-like_C"/>
</dbReference>
<dbReference type="InterPro" id="IPR001650">
    <property type="entry name" value="Helicase_C-like"/>
</dbReference>
<dbReference type="PROSITE" id="PS51467">
    <property type="entry name" value="HARP"/>
    <property type="match status" value="1"/>
</dbReference>
<dbReference type="GO" id="GO:0043596">
    <property type="term" value="C:nuclear replication fork"/>
    <property type="evidence" value="ECO:0007669"/>
    <property type="project" value="TreeGrafter"/>
</dbReference>
<feature type="domain" description="HARP" evidence="8">
    <location>
        <begin position="212"/>
        <end position="288"/>
    </location>
</feature>
<dbReference type="InterPro" id="IPR027417">
    <property type="entry name" value="P-loop_NTPase"/>
</dbReference>
<evidence type="ECO:0000256" key="5">
    <source>
        <dbReference type="SAM" id="MobiDB-lite"/>
    </source>
</evidence>
<feature type="compositionally biased region" description="Polar residues" evidence="5">
    <location>
        <begin position="54"/>
        <end position="80"/>
    </location>
</feature>
<dbReference type="InterPro" id="IPR010003">
    <property type="entry name" value="HARP_dom"/>
</dbReference>
<evidence type="ECO:0008006" key="11">
    <source>
        <dbReference type="Google" id="ProtNLM"/>
    </source>
</evidence>
<dbReference type="Pfam" id="PF00176">
    <property type="entry name" value="SNF2-rel_dom"/>
    <property type="match status" value="1"/>
</dbReference>
<dbReference type="SMART" id="SM00490">
    <property type="entry name" value="HELICc"/>
    <property type="match status" value="1"/>
</dbReference>
<evidence type="ECO:0000256" key="2">
    <source>
        <dbReference type="ARBA" id="ARBA00022801"/>
    </source>
</evidence>
<dbReference type="SMART" id="SM00487">
    <property type="entry name" value="DEXDc"/>
    <property type="match status" value="1"/>
</dbReference>
<sequence length="794" mass="88301">MSGLTEEQRRRMEENRLKALQKRAELQKSRGSDFSGNTVSQTVLNKNSHHSGDKYQSSACSSGISTSLSNHKTQTSLSTEEVQRIEENRRKALEKRAAQMKLQPASTISSLHPSNQQSSYDNPFSNKNSAESQNSKTEKSVANFYRSQTSKTLNFTAYKYDSAKNKHVYSSSGKSTMSSQGQSLSPTKINSVLNQPGMGGSVPSGESSLIGAKSAFGKTVNGTFRLHSLERFVVDVGFHTQMIEIFKTMTTKHYDATTRKWDFAVSEHDKLVAALSPLRPAVCISPLPSFVRKTLASITQQVPASCVDLFGLDPKLLDALMPFQHDGVCFGISLGGRVMFADEMGLGKTIQALGVAVYYRREWPLLVVAPSSVRYSWANSVEQWVGSVNRSDIVVVDSGRDTFEDAEVIIMSYDLLTRKAQEVLSHNFQVVIMDESHMLKSFKAARYKAAAPIMKKAKRVLLLSGTPALSRPSELYTQINGINPTLFPNFQEYGVRYCNGKQLPWGWDFSGSSNMEELQIILQAKLMIRRLKSQVLDQLPAKRRVTVTLDPTSVETGTKALEAAAKQLGLKSLRGAEKHGALIRFFAETSHAKLKAVSEYIKELLELDKKFLVFAHHHVMMDMLCTTCDKVKCKYIRIDGKTNGELRQNLVTKFQTQDDVKVAVLSITAANTGITLTAAQLVVFAELFWNPGVLVQAEDRAHRIGQKDCVMVHYLVAKGTADDFIWPLVQSKLEVLSKAGLTKDNFSTADSAFQKINDQQSILNYFHELDDDACFEDIALEDSADEPMIKKQKT</sequence>
<evidence type="ECO:0000313" key="9">
    <source>
        <dbReference type="EMBL" id="KAK8726372.1"/>
    </source>
</evidence>
<evidence type="ECO:0000256" key="3">
    <source>
        <dbReference type="ARBA" id="ARBA00023242"/>
    </source>
</evidence>
<dbReference type="CDD" id="cd18010">
    <property type="entry name" value="DEXHc_HARP_SMARCAL1"/>
    <property type="match status" value="1"/>
</dbReference>
<keyword evidence="10" id="KW-1185">Reference proteome</keyword>
<accession>A0AAW0WG20</accession>
<dbReference type="CDD" id="cd18793">
    <property type="entry name" value="SF2_C_SNF"/>
    <property type="match status" value="1"/>
</dbReference>
<feature type="domain" description="Helicase C-terminal" evidence="7">
    <location>
        <begin position="596"/>
        <end position="754"/>
    </location>
</feature>
<evidence type="ECO:0000259" key="8">
    <source>
        <dbReference type="PROSITE" id="PS51467"/>
    </source>
</evidence>
<dbReference type="FunFam" id="3.40.50.300:FF:003021">
    <property type="entry name" value="Uncharacterized protein (Fragment)"/>
    <property type="match status" value="1"/>
</dbReference>
<dbReference type="Gene3D" id="3.40.50.300">
    <property type="entry name" value="P-loop containing nucleotide triphosphate hydrolases"/>
    <property type="match status" value="1"/>
</dbReference>
<comment type="caution">
    <text evidence="9">The sequence shown here is derived from an EMBL/GenBank/DDBJ whole genome shotgun (WGS) entry which is preliminary data.</text>
</comment>
<dbReference type="GO" id="GO:0005524">
    <property type="term" value="F:ATP binding"/>
    <property type="evidence" value="ECO:0007669"/>
    <property type="project" value="InterPro"/>
</dbReference>
<keyword evidence="3" id="KW-0539">Nucleus</keyword>
<name>A0AAW0WG20_CHEQU</name>
<reference evidence="9 10" key="1">
    <citation type="journal article" date="2024" name="BMC Genomics">
        <title>Genome assembly of redclaw crayfish (Cherax quadricarinatus) provides insights into its immune adaptation and hypoxia tolerance.</title>
        <authorList>
            <person name="Liu Z."/>
            <person name="Zheng J."/>
            <person name="Li H."/>
            <person name="Fang K."/>
            <person name="Wang S."/>
            <person name="He J."/>
            <person name="Zhou D."/>
            <person name="Weng S."/>
            <person name="Chi M."/>
            <person name="Gu Z."/>
            <person name="He J."/>
            <person name="Li F."/>
            <person name="Wang M."/>
        </authorList>
    </citation>
    <scope>NUCLEOTIDE SEQUENCE [LARGE SCALE GENOMIC DNA]</scope>
    <source>
        <strain evidence="9">ZL_2023a</strain>
    </source>
</reference>
<feature type="compositionally biased region" description="Basic and acidic residues" evidence="5">
    <location>
        <begin position="81"/>
        <end position="97"/>
    </location>
</feature>
<evidence type="ECO:0000256" key="1">
    <source>
        <dbReference type="ARBA" id="ARBA00004123"/>
    </source>
</evidence>
<dbReference type="SUPFAM" id="SSF52540">
    <property type="entry name" value="P-loop containing nucleoside triphosphate hydrolases"/>
    <property type="match status" value="2"/>
</dbReference>
<dbReference type="AlphaFoldDB" id="A0AAW0WG20"/>
<dbReference type="PROSITE" id="PS51192">
    <property type="entry name" value="HELICASE_ATP_BIND_1"/>
    <property type="match status" value="1"/>
</dbReference>
<dbReference type="InterPro" id="IPR014001">
    <property type="entry name" value="Helicase_ATP-bd"/>
</dbReference>
<dbReference type="PANTHER" id="PTHR45766:SF6">
    <property type="entry name" value="SWI_SNF-RELATED MATRIX-ASSOCIATED ACTIN-DEPENDENT REGULATOR OF CHROMATIN SUBFAMILY A-LIKE PROTEIN 1"/>
    <property type="match status" value="1"/>
</dbReference>
<evidence type="ECO:0000313" key="10">
    <source>
        <dbReference type="Proteomes" id="UP001445076"/>
    </source>
</evidence>
<dbReference type="GO" id="GO:0006281">
    <property type="term" value="P:DNA repair"/>
    <property type="evidence" value="ECO:0007669"/>
    <property type="project" value="TreeGrafter"/>
</dbReference>
<gene>
    <name evidence="9" type="ORF">OTU49_010234</name>
</gene>
<dbReference type="PANTHER" id="PTHR45766">
    <property type="entry name" value="DNA ANNEALING HELICASE AND ENDONUCLEASE ZRANB3 FAMILY MEMBER"/>
    <property type="match status" value="1"/>
</dbReference>
<dbReference type="EMBL" id="JARKIK010000079">
    <property type="protein sequence ID" value="KAK8726372.1"/>
    <property type="molecule type" value="Genomic_DNA"/>
</dbReference>
<comment type="subcellular location">
    <subcellularLocation>
        <location evidence="1">Nucleus</location>
    </subcellularLocation>
</comment>
<dbReference type="GO" id="GO:0031297">
    <property type="term" value="P:replication fork processing"/>
    <property type="evidence" value="ECO:0007669"/>
    <property type="project" value="TreeGrafter"/>
</dbReference>
<protein>
    <recommendedName>
        <fullName evidence="11">SWI/SNF-related matrix-associated actin-dependent regulator of chromatin subfamily A-like protein 1</fullName>
    </recommendedName>
</protein>
<dbReference type="Proteomes" id="UP001445076">
    <property type="component" value="Unassembled WGS sequence"/>
</dbReference>
<dbReference type="Gene3D" id="3.40.50.10810">
    <property type="entry name" value="Tandem AAA-ATPase domain"/>
    <property type="match status" value="1"/>
</dbReference>
<feature type="compositionally biased region" description="Polar residues" evidence="5">
    <location>
        <begin position="32"/>
        <end position="46"/>
    </location>
</feature>
<feature type="compositionally biased region" description="Basic and acidic residues" evidence="5">
    <location>
        <begin position="1"/>
        <end position="31"/>
    </location>
</feature>
<dbReference type="InterPro" id="IPR000330">
    <property type="entry name" value="SNF2_N"/>
</dbReference>
<evidence type="ECO:0000256" key="4">
    <source>
        <dbReference type="PROSITE-ProRule" id="PRU00800"/>
    </source>
</evidence>
<dbReference type="Pfam" id="PF00271">
    <property type="entry name" value="Helicase_C"/>
    <property type="match status" value="1"/>
</dbReference>
<feature type="domain" description="Helicase ATP-binding" evidence="6">
    <location>
        <begin position="329"/>
        <end position="485"/>
    </location>
</feature>
<organism evidence="9 10">
    <name type="scientific">Cherax quadricarinatus</name>
    <name type="common">Australian red claw crayfish</name>
    <dbReference type="NCBI Taxonomy" id="27406"/>
    <lineage>
        <taxon>Eukaryota</taxon>
        <taxon>Metazoa</taxon>
        <taxon>Ecdysozoa</taxon>
        <taxon>Arthropoda</taxon>
        <taxon>Crustacea</taxon>
        <taxon>Multicrustacea</taxon>
        <taxon>Malacostraca</taxon>
        <taxon>Eumalacostraca</taxon>
        <taxon>Eucarida</taxon>
        <taxon>Decapoda</taxon>
        <taxon>Pleocyemata</taxon>
        <taxon>Astacidea</taxon>
        <taxon>Parastacoidea</taxon>
        <taxon>Parastacidae</taxon>
        <taxon>Cherax</taxon>
    </lineage>
</organism>
<feature type="compositionally biased region" description="Polar residues" evidence="5">
    <location>
        <begin position="104"/>
        <end position="135"/>
    </location>
</feature>
<dbReference type="PROSITE" id="PS51194">
    <property type="entry name" value="HELICASE_CTER"/>
    <property type="match status" value="1"/>
</dbReference>
<keyword evidence="2" id="KW-0378">Hydrolase</keyword>
<evidence type="ECO:0000259" key="7">
    <source>
        <dbReference type="PROSITE" id="PS51194"/>
    </source>
</evidence>
<proteinExistence type="inferred from homology"/>
<dbReference type="GO" id="GO:0016787">
    <property type="term" value="F:hydrolase activity"/>
    <property type="evidence" value="ECO:0007669"/>
    <property type="project" value="UniProtKB-KW"/>
</dbReference>
<evidence type="ECO:0000259" key="6">
    <source>
        <dbReference type="PROSITE" id="PS51192"/>
    </source>
</evidence>
<dbReference type="Pfam" id="PF07443">
    <property type="entry name" value="HARP"/>
    <property type="match status" value="1"/>
</dbReference>
<feature type="region of interest" description="Disordered" evidence="5">
    <location>
        <begin position="1"/>
        <end position="141"/>
    </location>
</feature>
<comment type="similarity">
    <text evidence="4">Belongs to the SNF2/RAD54 helicase family. SMARCAL1 subfamily.</text>
</comment>